<evidence type="ECO:0000313" key="1">
    <source>
        <dbReference type="EMBL" id="RPF68747.1"/>
    </source>
</evidence>
<protein>
    <submittedName>
        <fullName evidence="1">Uncharacterized protein</fullName>
    </submittedName>
</protein>
<sequence length="80" mass="8997">MKSARYCLEFVNLGGLLRQGEYLGKANSKIIANNILAKVFAIRLLSHEKCNIFNLSLQINCSKNMLLSIKKQKSLNQAQV</sequence>
<reference evidence="1 2" key="1">
    <citation type="journal article" date="2017" name="Gut Pathog.">
        <title>Mycobacterium avium subsp. paratuberculosis and associated risk factors for inflammatory bowel disease in Iranian patients.</title>
        <authorList>
            <person name="Zamani S."/>
            <person name="Zali M.R."/>
            <person name="Aghdaei H.A."/>
            <person name="Sechi L.A."/>
            <person name="Niegowska M."/>
            <person name="Caggiu E."/>
            <person name="Keshavarz R."/>
            <person name="Mosavari N."/>
            <person name="Feizabadi M.M."/>
        </authorList>
    </citation>
    <scope>NUCLEOTIDE SEQUENCE [LARGE SCALE GENOMIC DNA]</scope>
    <source>
        <strain evidence="1 2">1057</strain>
    </source>
</reference>
<proteinExistence type="predicted"/>
<dbReference type="EMBL" id="RPFT01000003">
    <property type="protein sequence ID" value="RPF68747.1"/>
    <property type="molecule type" value="Genomic_DNA"/>
</dbReference>
<name>A0A3N5CIW6_HELPX</name>
<gene>
    <name evidence="1" type="ORF">EGW01_02465</name>
</gene>
<dbReference type="Proteomes" id="UP000275263">
    <property type="component" value="Unassembled WGS sequence"/>
</dbReference>
<dbReference type="AlphaFoldDB" id="A0A3N5CIW6"/>
<accession>A0A3N5CIW6</accession>
<comment type="caution">
    <text evidence="1">The sequence shown here is derived from an EMBL/GenBank/DDBJ whole genome shotgun (WGS) entry which is preliminary data.</text>
</comment>
<organism evidence="1 2">
    <name type="scientific">Helicobacter pylori</name>
    <name type="common">Campylobacter pylori</name>
    <dbReference type="NCBI Taxonomy" id="210"/>
    <lineage>
        <taxon>Bacteria</taxon>
        <taxon>Pseudomonadati</taxon>
        <taxon>Campylobacterota</taxon>
        <taxon>Epsilonproteobacteria</taxon>
        <taxon>Campylobacterales</taxon>
        <taxon>Helicobacteraceae</taxon>
        <taxon>Helicobacter</taxon>
    </lineage>
</organism>
<dbReference type="RefSeq" id="WP_124019916.1">
    <property type="nucleotide sequence ID" value="NZ_RPFT01000003.1"/>
</dbReference>
<evidence type="ECO:0000313" key="2">
    <source>
        <dbReference type="Proteomes" id="UP000275263"/>
    </source>
</evidence>